<dbReference type="PROSITE" id="PS50908">
    <property type="entry name" value="RWD"/>
    <property type="match status" value="1"/>
</dbReference>
<gene>
    <name evidence="7" type="ORF">GHT06_021905</name>
</gene>
<dbReference type="InterPro" id="IPR013083">
    <property type="entry name" value="Znf_RING/FYVE/PHD"/>
</dbReference>
<dbReference type="Gene3D" id="3.10.110.10">
    <property type="entry name" value="Ubiquitin Conjugating Enzyme"/>
    <property type="match status" value="1"/>
</dbReference>
<dbReference type="GO" id="GO:0016567">
    <property type="term" value="P:protein ubiquitination"/>
    <property type="evidence" value="ECO:0007669"/>
    <property type="project" value="TreeGrafter"/>
</dbReference>
<dbReference type="AlphaFoldDB" id="A0AAD5KHQ9"/>
<evidence type="ECO:0000313" key="8">
    <source>
        <dbReference type="Proteomes" id="UP000820818"/>
    </source>
</evidence>
<feature type="domain" description="RWD" evidence="6">
    <location>
        <begin position="25"/>
        <end position="134"/>
    </location>
</feature>
<dbReference type="EMBL" id="WJBH02000010">
    <property type="protein sequence ID" value="KAI9551572.1"/>
    <property type="molecule type" value="Genomic_DNA"/>
</dbReference>
<dbReference type="PANTHER" id="PTHR13198:SF4">
    <property type="entry name" value="E3 UBIQUITIN-PROTEIN LIGASE RNF25"/>
    <property type="match status" value="1"/>
</dbReference>
<feature type="domain" description="RING-type" evidence="5">
    <location>
        <begin position="141"/>
        <end position="210"/>
    </location>
</feature>
<keyword evidence="1 3" id="KW-0863">Zinc-finger</keyword>
<evidence type="ECO:0000256" key="4">
    <source>
        <dbReference type="SAM" id="MobiDB-lite"/>
    </source>
</evidence>
<evidence type="ECO:0000259" key="5">
    <source>
        <dbReference type="PROSITE" id="PS50089"/>
    </source>
</evidence>
<evidence type="ECO:0000256" key="2">
    <source>
        <dbReference type="ARBA" id="ARBA00022833"/>
    </source>
</evidence>
<name>A0AAD5KHQ9_9CRUS</name>
<keyword evidence="8" id="KW-1185">Reference proteome</keyword>
<protein>
    <recommendedName>
        <fullName evidence="9">E3 ubiquitin-protein ligase RNF25</fullName>
    </recommendedName>
</protein>
<evidence type="ECO:0000313" key="7">
    <source>
        <dbReference type="EMBL" id="KAI9551572.1"/>
    </source>
</evidence>
<keyword evidence="1 3" id="KW-0479">Metal-binding</keyword>
<dbReference type="Pfam" id="PF05773">
    <property type="entry name" value="RWD"/>
    <property type="match status" value="1"/>
</dbReference>
<keyword evidence="2" id="KW-0862">Zinc</keyword>
<dbReference type="GO" id="GO:0008270">
    <property type="term" value="F:zinc ion binding"/>
    <property type="evidence" value="ECO:0007669"/>
    <property type="project" value="UniProtKB-KW"/>
</dbReference>
<evidence type="ECO:0008006" key="9">
    <source>
        <dbReference type="Google" id="ProtNLM"/>
    </source>
</evidence>
<dbReference type="GO" id="GO:0051246">
    <property type="term" value="P:regulation of protein metabolic process"/>
    <property type="evidence" value="ECO:0007669"/>
    <property type="project" value="UniProtKB-ARBA"/>
</dbReference>
<feature type="compositionally biased region" description="Basic residues" evidence="4">
    <location>
        <begin position="329"/>
        <end position="338"/>
    </location>
</feature>
<dbReference type="InterPro" id="IPR006575">
    <property type="entry name" value="RWD_dom"/>
</dbReference>
<dbReference type="GO" id="GO:0061630">
    <property type="term" value="F:ubiquitin protein ligase activity"/>
    <property type="evidence" value="ECO:0007669"/>
    <property type="project" value="InterPro"/>
</dbReference>
<dbReference type="GO" id="GO:0033554">
    <property type="term" value="P:cellular response to stress"/>
    <property type="evidence" value="ECO:0007669"/>
    <property type="project" value="UniProtKB-ARBA"/>
</dbReference>
<dbReference type="GO" id="GO:0009893">
    <property type="term" value="P:positive regulation of metabolic process"/>
    <property type="evidence" value="ECO:0007669"/>
    <property type="project" value="UniProtKB-ARBA"/>
</dbReference>
<dbReference type="InterPro" id="IPR016135">
    <property type="entry name" value="UBQ-conjugating_enzyme/RWD"/>
</dbReference>
<organism evidence="7 8">
    <name type="scientific">Daphnia sinensis</name>
    <dbReference type="NCBI Taxonomy" id="1820382"/>
    <lineage>
        <taxon>Eukaryota</taxon>
        <taxon>Metazoa</taxon>
        <taxon>Ecdysozoa</taxon>
        <taxon>Arthropoda</taxon>
        <taxon>Crustacea</taxon>
        <taxon>Branchiopoda</taxon>
        <taxon>Diplostraca</taxon>
        <taxon>Cladocera</taxon>
        <taxon>Anomopoda</taxon>
        <taxon>Daphniidae</taxon>
        <taxon>Daphnia</taxon>
        <taxon>Daphnia similis group</taxon>
    </lineage>
</organism>
<dbReference type="CDD" id="cd16470">
    <property type="entry name" value="RING-H2_RNF25"/>
    <property type="match status" value="1"/>
</dbReference>
<dbReference type="GO" id="GO:0010468">
    <property type="term" value="P:regulation of gene expression"/>
    <property type="evidence" value="ECO:0007669"/>
    <property type="project" value="UniProtKB-ARBA"/>
</dbReference>
<dbReference type="SUPFAM" id="SSF54495">
    <property type="entry name" value="UBC-like"/>
    <property type="match status" value="1"/>
</dbReference>
<dbReference type="CDD" id="cd23818">
    <property type="entry name" value="RWD_RNF25"/>
    <property type="match status" value="1"/>
</dbReference>
<feature type="compositionally biased region" description="Basic and acidic residues" evidence="4">
    <location>
        <begin position="368"/>
        <end position="384"/>
    </location>
</feature>
<feature type="compositionally biased region" description="Polar residues" evidence="4">
    <location>
        <begin position="385"/>
        <end position="397"/>
    </location>
</feature>
<dbReference type="InterPro" id="IPR001841">
    <property type="entry name" value="Znf_RING"/>
</dbReference>
<feature type="region of interest" description="Disordered" evidence="4">
    <location>
        <begin position="278"/>
        <end position="404"/>
    </location>
</feature>
<dbReference type="GO" id="GO:0005634">
    <property type="term" value="C:nucleus"/>
    <property type="evidence" value="ECO:0007669"/>
    <property type="project" value="TreeGrafter"/>
</dbReference>
<evidence type="ECO:0000256" key="1">
    <source>
        <dbReference type="ARBA" id="ARBA00022771"/>
    </source>
</evidence>
<dbReference type="FunFam" id="3.30.40.10:FF:000215">
    <property type="entry name" value="E3 ubiquitin-protein ligase RNF25"/>
    <property type="match status" value="1"/>
</dbReference>
<comment type="caution">
    <text evidence="7">The sequence shown here is derived from an EMBL/GenBank/DDBJ whole genome shotgun (WGS) entry which is preliminary data.</text>
</comment>
<dbReference type="Proteomes" id="UP000820818">
    <property type="component" value="Linkage Group LG10"/>
</dbReference>
<evidence type="ECO:0000259" key="6">
    <source>
        <dbReference type="PROSITE" id="PS50908"/>
    </source>
</evidence>
<dbReference type="Gene3D" id="3.30.40.10">
    <property type="entry name" value="Zinc/RING finger domain, C3HC4 (zinc finger)"/>
    <property type="match status" value="1"/>
</dbReference>
<dbReference type="SMART" id="SM00184">
    <property type="entry name" value="RING"/>
    <property type="match status" value="1"/>
</dbReference>
<dbReference type="PANTHER" id="PTHR13198">
    <property type="entry name" value="RING FINGER PROTEIN 25"/>
    <property type="match status" value="1"/>
</dbReference>
<accession>A0AAD5KHQ9</accession>
<evidence type="ECO:0000256" key="3">
    <source>
        <dbReference type="PROSITE-ProRule" id="PRU00175"/>
    </source>
</evidence>
<reference evidence="7 8" key="1">
    <citation type="submission" date="2022-05" db="EMBL/GenBank/DDBJ databases">
        <title>A multi-omics perspective on studying reproductive biology in Daphnia sinensis.</title>
        <authorList>
            <person name="Jia J."/>
        </authorList>
    </citation>
    <scope>NUCLEOTIDE SEQUENCE [LARGE SCALE GENOMIC DNA]</scope>
    <source>
        <strain evidence="7 8">WSL</strain>
    </source>
</reference>
<sequence>MAARSAGSKGQIKSYKLLYEFSVLEEIEALKAILFSELDVTYSPSGRPLELQHTLYPSTADDANQHYVCLTLVMKFPPGYPDQQPTIALKNPRGLGDDFLANALKLCNEKCAHFSGSPVIYEIIELLRECLTNSNRPTGHCTICLFHFHPDDVFTYTQCYHHFHSHCLARFCESLQMQWKEEDDQEAANNPRGSNWKEKKLKQFTCPVCREIINIELASLKLAPPPHEVENFQEEFQRDAKYTAWRKEMDKEYQRQKIRGGIIDKDMEDSRFLVVTENTSTVSPPSDVAHSIPVDEESQNQPHIKAAPMQASATMKLPVASKPEWSRSYQRRPPRGKWIRSSEKNMEERPISAQNIARPSNPPNRPMSTEKHNSRTRLRAEEPTRPTTAHSSETPPSRQAHIRPPPGFAPSYVCELCHPILLSFD</sequence>
<feature type="compositionally biased region" description="Basic and acidic residues" evidence="4">
    <location>
        <begin position="340"/>
        <end position="350"/>
    </location>
</feature>
<dbReference type="InterPro" id="IPR039133">
    <property type="entry name" value="RNF25"/>
</dbReference>
<proteinExistence type="predicted"/>
<dbReference type="SMART" id="SM00591">
    <property type="entry name" value="RWD"/>
    <property type="match status" value="1"/>
</dbReference>
<dbReference type="PROSITE" id="PS50089">
    <property type="entry name" value="ZF_RING_2"/>
    <property type="match status" value="1"/>
</dbReference>
<dbReference type="SUPFAM" id="SSF57850">
    <property type="entry name" value="RING/U-box"/>
    <property type="match status" value="1"/>
</dbReference>
<dbReference type="FunFam" id="3.10.110.10:FF:000050">
    <property type="entry name" value="eIF-2-alpha kinase GCN2"/>
    <property type="match status" value="1"/>
</dbReference>